<evidence type="ECO:0000259" key="8">
    <source>
        <dbReference type="Pfam" id="PF25967"/>
    </source>
</evidence>
<gene>
    <name evidence="9" type="primary">bepF</name>
    <name evidence="9" type="ORF">AUP74_02015</name>
</gene>
<organism evidence="9 10">
    <name type="scientific">Microbulbifer aggregans</name>
    <dbReference type="NCBI Taxonomy" id="1769779"/>
    <lineage>
        <taxon>Bacteria</taxon>
        <taxon>Pseudomonadati</taxon>
        <taxon>Pseudomonadota</taxon>
        <taxon>Gammaproteobacteria</taxon>
        <taxon>Cellvibrionales</taxon>
        <taxon>Microbulbiferaceae</taxon>
        <taxon>Microbulbifer</taxon>
    </lineage>
</organism>
<feature type="domain" description="Multidrug resistance protein MdtA-like C-terminal permuted SH3" evidence="8">
    <location>
        <begin position="300"/>
        <end position="358"/>
    </location>
</feature>
<dbReference type="GO" id="GO:0005886">
    <property type="term" value="C:plasma membrane"/>
    <property type="evidence" value="ECO:0007669"/>
    <property type="project" value="TreeGrafter"/>
</dbReference>
<dbReference type="EMBL" id="CP014143">
    <property type="protein sequence ID" value="AOS97445.1"/>
    <property type="molecule type" value="Genomic_DNA"/>
</dbReference>
<dbReference type="Proteomes" id="UP000095672">
    <property type="component" value="Chromosome"/>
</dbReference>
<dbReference type="InterPro" id="IPR006143">
    <property type="entry name" value="RND_pump_MFP"/>
</dbReference>
<dbReference type="InterPro" id="IPR058625">
    <property type="entry name" value="MdtA-like_BSH"/>
</dbReference>
<evidence type="ECO:0000259" key="7">
    <source>
        <dbReference type="Pfam" id="PF25944"/>
    </source>
</evidence>
<dbReference type="Pfam" id="PF25967">
    <property type="entry name" value="RND-MFP_C"/>
    <property type="match status" value="1"/>
</dbReference>
<dbReference type="RefSeq" id="WP_069947449.1">
    <property type="nucleotide sequence ID" value="NZ_CP014143.1"/>
</dbReference>
<feature type="compositionally biased region" description="Acidic residues" evidence="4">
    <location>
        <begin position="405"/>
        <end position="417"/>
    </location>
</feature>
<dbReference type="NCBIfam" id="TIGR01730">
    <property type="entry name" value="RND_mfp"/>
    <property type="match status" value="1"/>
</dbReference>
<dbReference type="KEGG" id="micc:AUP74_02015"/>
<dbReference type="Gene3D" id="2.40.50.100">
    <property type="match status" value="1"/>
</dbReference>
<sequence>MARFILPLLVLALVAGCSRKEETQEAPLPAVEVLSVREHQVIPRFEYVGRVEATDEFEVRPRVEGYIESRNFEEGQIVEQGELLYVIDPKPFRAALSNQRARLEQAMTALEVSERNYRRGMQLIDTGAISQVSMDELKGTFEKAQSEVEAVRADVENAQLNLSFTRITAPWTGMIGRTKFPEGSLVGPQSEPLTTVVRLDPVFVRFEVPEYRLFAVQMEAEQRREQGRAEVRRDIHIKQPDGEMYPYAGMIVFVDNQIDPTTGSLTVRARFPNPDRLLVQGQFARVVIRVFRGKDAVKPLIPQAAVMEDMQGRFVFVIEEGDIPEKRYLELGQREGELWAVEKGIAVGEQVVVSGLQRVILGKPVEAQEASYDPYERLKVIEPPPKQQIPAEMERRRRQGIGNLPEDEVMDDYYDTK</sequence>
<feature type="region of interest" description="Disordered" evidence="4">
    <location>
        <begin position="383"/>
        <end position="417"/>
    </location>
</feature>
<dbReference type="PATRIC" id="fig|1769779.3.peg.2023"/>
<dbReference type="OrthoDB" id="9800613at2"/>
<protein>
    <submittedName>
        <fullName evidence="9">Efflux pump periplasmic linker BepF</fullName>
    </submittedName>
</protein>
<evidence type="ECO:0000259" key="5">
    <source>
        <dbReference type="Pfam" id="PF25876"/>
    </source>
</evidence>
<reference evidence="10" key="1">
    <citation type="submission" date="2016-01" db="EMBL/GenBank/DDBJ databases">
        <title>Complete genome sequence of Microbulbifer sp. CCB-MM1, a halophile isolated from Matang Mangrove Forest, Perak.</title>
        <authorList>
            <person name="Moh T.H."/>
            <person name="Dinesh B."/>
            <person name="Lau N.-S."/>
            <person name="Go F."/>
            <person name="Alexander Chong S.-C."/>
        </authorList>
    </citation>
    <scope>NUCLEOTIDE SEQUENCE [LARGE SCALE GENOMIC DNA]</scope>
    <source>
        <strain evidence="10">CCB-MM1</strain>
    </source>
</reference>
<evidence type="ECO:0000313" key="9">
    <source>
        <dbReference type="EMBL" id="AOS97445.1"/>
    </source>
</evidence>
<dbReference type="PROSITE" id="PS51257">
    <property type="entry name" value="PROKAR_LIPOPROTEIN"/>
    <property type="match status" value="1"/>
</dbReference>
<dbReference type="AlphaFoldDB" id="A0A1C9W8K3"/>
<feature type="coiled-coil region" evidence="3">
    <location>
        <begin position="93"/>
        <end position="161"/>
    </location>
</feature>
<evidence type="ECO:0000256" key="3">
    <source>
        <dbReference type="SAM" id="Coils"/>
    </source>
</evidence>
<keyword evidence="10" id="KW-1185">Reference proteome</keyword>
<evidence type="ECO:0000256" key="2">
    <source>
        <dbReference type="ARBA" id="ARBA00009477"/>
    </source>
</evidence>
<dbReference type="InterPro" id="IPR058627">
    <property type="entry name" value="MdtA-like_C"/>
</dbReference>
<feature type="domain" description="Multidrug resistance protein MdtA-like beta-barrel" evidence="7">
    <location>
        <begin position="201"/>
        <end position="290"/>
    </location>
</feature>
<dbReference type="Pfam" id="PF25917">
    <property type="entry name" value="BSH_RND"/>
    <property type="match status" value="1"/>
</dbReference>
<dbReference type="SUPFAM" id="SSF111369">
    <property type="entry name" value="HlyD-like secretion proteins"/>
    <property type="match status" value="1"/>
</dbReference>
<dbReference type="Pfam" id="PF25876">
    <property type="entry name" value="HH_MFP_RND"/>
    <property type="match status" value="1"/>
</dbReference>
<keyword evidence="3" id="KW-0175">Coiled coil</keyword>
<comment type="subcellular location">
    <subcellularLocation>
        <location evidence="1">Cell inner membrane</location>
        <topology evidence="1">Lipid-anchor</topology>
    </subcellularLocation>
</comment>
<name>A0A1C9W8K3_9GAMM</name>
<accession>A0A1C9W8K3</accession>
<evidence type="ECO:0000259" key="6">
    <source>
        <dbReference type="Pfam" id="PF25917"/>
    </source>
</evidence>
<dbReference type="Gene3D" id="2.40.420.20">
    <property type="match status" value="1"/>
</dbReference>
<dbReference type="Gene3D" id="1.10.287.470">
    <property type="entry name" value="Helix hairpin bin"/>
    <property type="match status" value="1"/>
</dbReference>
<evidence type="ECO:0000256" key="4">
    <source>
        <dbReference type="SAM" id="MobiDB-lite"/>
    </source>
</evidence>
<proteinExistence type="inferred from homology"/>
<dbReference type="PANTHER" id="PTHR30158">
    <property type="entry name" value="ACRA/E-RELATED COMPONENT OF DRUG EFFLUX TRANSPORTER"/>
    <property type="match status" value="1"/>
</dbReference>
<dbReference type="STRING" id="1769779.AUP74_02015"/>
<dbReference type="InterPro" id="IPR058624">
    <property type="entry name" value="MdtA-like_HH"/>
</dbReference>
<feature type="domain" description="Multidrug resistance protein MdtA-like barrel-sandwich hybrid" evidence="6">
    <location>
        <begin position="58"/>
        <end position="187"/>
    </location>
</feature>
<dbReference type="GO" id="GO:0022857">
    <property type="term" value="F:transmembrane transporter activity"/>
    <property type="evidence" value="ECO:0007669"/>
    <property type="project" value="InterPro"/>
</dbReference>
<dbReference type="Gene3D" id="2.40.30.170">
    <property type="match status" value="1"/>
</dbReference>
<evidence type="ECO:0000313" key="10">
    <source>
        <dbReference type="Proteomes" id="UP000095672"/>
    </source>
</evidence>
<evidence type="ECO:0000256" key="1">
    <source>
        <dbReference type="ARBA" id="ARBA00004519"/>
    </source>
</evidence>
<dbReference type="GO" id="GO:0046677">
    <property type="term" value="P:response to antibiotic"/>
    <property type="evidence" value="ECO:0007669"/>
    <property type="project" value="TreeGrafter"/>
</dbReference>
<dbReference type="GO" id="GO:0030313">
    <property type="term" value="C:cell envelope"/>
    <property type="evidence" value="ECO:0007669"/>
    <property type="project" value="UniProtKB-SubCell"/>
</dbReference>
<dbReference type="InterPro" id="IPR058626">
    <property type="entry name" value="MdtA-like_b-barrel"/>
</dbReference>
<dbReference type="Pfam" id="PF25944">
    <property type="entry name" value="Beta-barrel_RND"/>
    <property type="match status" value="1"/>
</dbReference>
<feature type="domain" description="Multidrug resistance protein MdtA-like alpha-helical hairpin" evidence="5">
    <location>
        <begin position="96"/>
        <end position="165"/>
    </location>
</feature>
<comment type="similarity">
    <text evidence="2">Belongs to the membrane fusion protein (MFP) (TC 8.A.1) family.</text>
</comment>